<sequence>MQDSSISNIQKNPLKLYIQDIFRANSTDNKYIYKLFGLPFKNVMIHGVLTAVYNTTKITTNLELSDATGTVQIYYDSTKNNNSISSTSWRDLTNNYIDASKFGDPNILIMSEMMDRIKNKMNCVVFEEGCFMSVVGDIFVDSSRGVRMISAYECNVTSAAYDVVWMEELRYLYDKFYINNPSC</sequence>
<dbReference type="InterPro" id="IPR012340">
    <property type="entry name" value="NA-bd_OB-fold"/>
</dbReference>
<reference evidence="2" key="1">
    <citation type="submission" date="2025-08" db="UniProtKB">
        <authorList>
            <consortium name="RefSeq"/>
        </authorList>
    </citation>
    <scope>IDENTIFICATION</scope>
    <source>
        <tissue evidence="2">Whole larvae</tissue>
    </source>
</reference>
<protein>
    <submittedName>
        <fullName evidence="2">Uncharacterized protein LOC113515866</fullName>
    </submittedName>
</protein>
<dbReference type="Gene3D" id="2.40.50.140">
    <property type="entry name" value="Nucleic acid-binding proteins"/>
    <property type="match status" value="1"/>
</dbReference>
<evidence type="ECO:0000313" key="2">
    <source>
        <dbReference type="RefSeq" id="XP_026755958.2"/>
    </source>
</evidence>
<evidence type="ECO:0000313" key="1">
    <source>
        <dbReference type="Proteomes" id="UP001652740"/>
    </source>
</evidence>
<dbReference type="RefSeq" id="XP_026755958.2">
    <property type="nucleotide sequence ID" value="XM_026900157.3"/>
</dbReference>
<dbReference type="InParanoid" id="A0A6J1WTV4"/>
<dbReference type="KEGG" id="gmw:113515866"/>
<gene>
    <name evidence="2" type="primary">LOC113515866</name>
</gene>
<name>A0A6J1WTV4_GALME</name>
<organism evidence="1 2">
    <name type="scientific">Galleria mellonella</name>
    <name type="common">Greater wax moth</name>
    <dbReference type="NCBI Taxonomy" id="7137"/>
    <lineage>
        <taxon>Eukaryota</taxon>
        <taxon>Metazoa</taxon>
        <taxon>Ecdysozoa</taxon>
        <taxon>Arthropoda</taxon>
        <taxon>Hexapoda</taxon>
        <taxon>Insecta</taxon>
        <taxon>Pterygota</taxon>
        <taxon>Neoptera</taxon>
        <taxon>Endopterygota</taxon>
        <taxon>Lepidoptera</taxon>
        <taxon>Glossata</taxon>
        <taxon>Ditrysia</taxon>
        <taxon>Pyraloidea</taxon>
        <taxon>Pyralidae</taxon>
        <taxon>Galleriinae</taxon>
        <taxon>Galleria</taxon>
    </lineage>
</organism>
<dbReference type="GeneID" id="113515866"/>
<accession>A0A6J1WTV4</accession>
<dbReference type="AlphaFoldDB" id="A0A6J1WTV4"/>
<dbReference type="Proteomes" id="UP001652740">
    <property type="component" value="Unplaced"/>
</dbReference>
<keyword evidence="1" id="KW-1185">Reference proteome</keyword>
<proteinExistence type="predicted"/>